<reference evidence="13" key="1">
    <citation type="submission" date="2021-02" db="EMBL/GenBank/DDBJ databases">
        <authorList>
            <person name="Nowell W R."/>
        </authorList>
    </citation>
    <scope>NUCLEOTIDE SEQUENCE</scope>
    <source>
        <strain evidence="13">Ploen Becks lab</strain>
    </source>
</reference>
<evidence type="ECO:0000256" key="8">
    <source>
        <dbReference type="ARBA" id="ARBA00023242"/>
    </source>
</evidence>
<dbReference type="Gene3D" id="1.25.40.510">
    <property type="entry name" value="GLE1-like"/>
    <property type="match status" value="1"/>
</dbReference>
<protein>
    <recommendedName>
        <fullName evidence="10">mRNA export factor GLE1</fullName>
    </recommendedName>
    <alternativeName>
        <fullName evidence="12">GLE1 RNA export mediator</fullName>
    </alternativeName>
    <alternativeName>
        <fullName evidence="11">Nucleoporin GLE1</fullName>
    </alternativeName>
</protein>
<dbReference type="PANTHER" id="PTHR12960">
    <property type="entry name" value="GLE-1-RELATED"/>
    <property type="match status" value="1"/>
</dbReference>
<evidence type="ECO:0000256" key="9">
    <source>
        <dbReference type="ARBA" id="ARBA00024680"/>
    </source>
</evidence>
<evidence type="ECO:0000256" key="3">
    <source>
        <dbReference type="ARBA" id="ARBA00022448"/>
    </source>
</evidence>
<sequence length="135" mass="15510">MEGKIEEDVHFHKRMTGVLNLYFTLLITANSLSNLSGCFTIKKAWQFLADVLNMTPRPEITAEMLTVFFKCTGYQLQNVYGKQFSKLVITFQTDYLKLIKSIKSDKQSEAAVGRLTSILDEFLKNGKFSEWKKPN</sequence>
<keyword evidence="6" id="KW-0811">Translocation</keyword>
<proteinExistence type="inferred from homology"/>
<evidence type="ECO:0000256" key="11">
    <source>
        <dbReference type="ARBA" id="ARBA00029983"/>
    </source>
</evidence>
<keyword evidence="5" id="KW-0653">Protein transport</keyword>
<accession>A0A814S2L5</accession>
<dbReference type="GO" id="GO:0016973">
    <property type="term" value="P:poly(A)+ mRNA export from nucleus"/>
    <property type="evidence" value="ECO:0007669"/>
    <property type="project" value="InterPro"/>
</dbReference>
<keyword evidence="3" id="KW-0813">Transport</keyword>
<comment type="function">
    <text evidence="9">Required for the export of mRNAs containing poly(A) tails from the nucleus into the cytoplasm. May be involved in the terminal step of the mRNA transport through the nuclear pore complex (NPC).</text>
</comment>
<evidence type="ECO:0000256" key="5">
    <source>
        <dbReference type="ARBA" id="ARBA00022927"/>
    </source>
</evidence>
<evidence type="ECO:0000313" key="14">
    <source>
        <dbReference type="Proteomes" id="UP000663879"/>
    </source>
</evidence>
<dbReference type="InterPro" id="IPR012476">
    <property type="entry name" value="GLE1"/>
</dbReference>
<evidence type="ECO:0000256" key="2">
    <source>
        <dbReference type="ARBA" id="ARBA00011056"/>
    </source>
</evidence>
<keyword evidence="8" id="KW-0539">Nucleus</keyword>
<keyword evidence="14" id="KW-1185">Reference proteome</keyword>
<gene>
    <name evidence="13" type="ORF">OXX778_LOCUS22908</name>
</gene>
<comment type="similarity">
    <text evidence="2">Belongs to the GLE1 family.</text>
</comment>
<dbReference type="GO" id="GO:0000822">
    <property type="term" value="F:inositol hexakisphosphate binding"/>
    <property type="evidence" value="ECO:0007669"/>
    <property type="project" value="TreeGrafter"/>
</dbReference>
<organism evidence="13 14">
    <name type="scientific">Brachionus calyciflorus</name>
    <dbReference type="NCBI Taxonomy" id="104777"/>
    <lineage>
        <taxon>Eukaryota</taxon>
        <taxon>Metazoa</taxon>
        <taxon>Spiralia</taxon>
        <taxon>Gnathifera</taxon>
        <taxon>Rotifera</taxon>
        <taxon>Eurotatoria</taxon>
        <taxon>Monogononta</taxon>
        <taxon>Pseudotrocha</taxon>
        <taxon>Ploima</taxon>
        <taxon>Brachionidae</taxon>
        <taxon>Brachionus</taxon>
    </lineage>
</organism>
<comment type="subcellular location">
    <subcellularLocation>
        <location evidence="1">Nucleus</location>
        <location evidence="1">Nuclear pore complex</location>
    </subcellularLocation>
</comment>
<dbReference type="GO" id="GO:0044614">
    <property type="term" value="C:nuclear pore cytoplasmic filaments"/>
    <property type="evidence" value="ECO:0007669"/>
    <property type="project" value="TreeGrafter"/>
</dbReference>
<keyword evidence="7" id="KW-0906">Nuclear pore complex</keyword>
<evidence type="ECO:0000256" key="12">
    <source>
        <dbReference type="ARBA" id="ARBA00030897"/>
    </source>
</evidence>
<dbReference type="GO" id="GO:0031369">
    <property type="term" value="F:translation initiation factor binding"/>
    <property type="evidence" value="ECO:0007669"/>
    <property type="project" value="TreeGrafter"/>
</dbReference>
<name>A0A814S2L5_9BILA</name>
<dbReference type="GO" id="GO:0015031">
    <property type="term" value="P:protein transport"/>
    <property type="evidence" value="ECO:0007669"/>
    <property type="project" value="UniProtKB-KW"/>
</dbReference>
<keyword evidence="4" id="KW-0509">mRNA transport</keyword>
<dbReference type="Proteomes" id="UP000663879">
    <property type="component" value="Unassembled WGS sequence"/>
</dbReference>
<dbReference type="AlphaFoldDB" id="A0A814S2L5"/>
<evidence type="ECO:0000256" key="10">
    <source>
        <dbReference type="ARBA" id="ARBA00026227"/>
    </source>
</evidence>
<dbReference type="InterPro" id="IPR038506">
    <property type="entry name" value="GLE1-like_sf"/>
</dbReference>
<evidence type="ECO:0000256" key="6">
    <source>
        <dbReference type="ARBA" id="ARBA00023010"/>
    </source>
</evidence>
<evidence type="ECO:0000256" key="1">
    <source>
        <dbReference type="ARBA" id="ARBA00004567"/>
    </source>
</evidence>
<dbReference type="OrthoDB" id="420884at2759"/>
<evidence type="ECO:0000256" key="4">
    <source>
        <dbReference type="ARBA" id="ARBA00022816"/>
    </source>
</evidence>
<dbReference type="GO" id="GO:0005543">
    <property type="term" value="F:phospholipid binding"/>
    <property type="evidence" value="ECO:0007669"/>
    <property type="project" value="TreeGrafter"/>
</dbReference>
<dbReference type="EMBL" id="CAJNOC010010581">
    <property type="protein sequence ID" value="CAF1141296.1"/>
    <property type="molecule type" value="Genomic_DNA"/>
</dbReference>
<dbReference type="PANTHER" id="PTHR12960:SF0">
    <property type="entry name" value="MRNA EXPORT FACTOR GLE1"/>
    <property type="match status" value="1"/>
</dbReference>
<dbReference type="Pfam" id="PF07817">
    <property type="entry name" value="GLE1"/>
    <property type="match status" value="1"/>
</dbReference>
<comment type="caution">
    <text evidence="13">The sequence shown here is derived from an EMBL/GenBank/DDBJ whole genome shotgun (WGS) entry which is preliminary data.</text>
</comment>
<dbReference type="GO" id="GO:0005737">
    <property type="term" value="C:cytoplasm"/>
    <property type="evidence" value="ECO:0007669"/>
    <property type="project" value="TreeGrafter"/>
</dbReference>
<evidence type="ECO:0000256" key="7">
    <source>
        <dbReference type="ARBA" id="ARBA00023132"/>
    </source>
</evidence>
<evidence type="ECO:0000313" key="13">
    <source>
        <dbReference type="EMBL" id="CAF1141296.1"/>
    </source>
</evidence>